<keyword evidence="1" id="KW-1133">Transmembrane helix</keyword>
<comment type="caution">
    <text evidence="2">The sequence shown here is derived from an EMBL/GenBank/DDBJ whole genome shotgun (WGS) entry which is preliminary data.</text>
</comment>
<keyword evidence="1" id="KW-0812">Transmembrane</keyword>
<dbReference type="AlphaFoldDB" id="A0A645D4U1"/>
<evidence type="ECO:0000256" key="1">
    <source>
        <dbReference type="SAM" id="Phobius"/>
    </source>
</evidence>
<sequence>MFHRGGNRCGNIFIILFFEIGKQFNAAENECCNNGKDDKKDQKGSIKSSAHYFLSFGIIFGRGVIVVFIFRVFIFVIIIIIISHN</sequence>
<accession>A0A645D4U1</accession>
<protein>
    <submittedName>
        <fullName evidence="2">Uncharacterized protein</fullName>
    </submittedName>
</protein>
<gene>
    <name evidence="2" type="ORF">SDC9_131467</name>
</gene>
<dbReference type="EMBL" id="VSSQ01032957">
    <property type="protein sequence ID" value="MPM84396.1"/>
    <property type="molecule type" value="Genomic_DNA"/>
</dbReference>
<reference evidence="2" key="1">
    <citation type="submission" date="2019-08" db="EMBL/GenBank/DDBJ databases">
        <authorList>
            <person name="Kucharzyk K."/>
            <person name="Murdoch R.W."/>
            <person name="Higgins S."/>
            <person name="Loffler F."/>
        </authorList>
    </citation>
    <scope>NUCLEOTIDE SEQUENCE</scope>
</reference>
<evidence type="ECO:0000313" key="2">
    <source>
        <dbReference type="EMBL" id="MPM84396.1"/>
    </source>
</evidence>
<keyword evidence="1" id="KW-0472">Membrane</keyword>
<proteinExistence type="predicted"/>
<name>A0A645D4U1_9ZZZZ</name>
<organism evidence="2">
    <name type="scientific">bioreactor metagenome</name>
    <dbReference type="NCBI Taxonomy" id="1076179"/>
    <lineage>
        <taxon>unclassified sequences</taxon>
        <taxon>metagenomes</taxon>
        <taxon>ecological metagenomes</taxon>
    </lineage>
</organism>
<feature type="transmembrane region" description="Helical" evidence="1">
    <location>
        <begin position="52"/>
        <end position="82"/>
    </location>
</feature>